<comment type="caution">
    <text evidence="2">The sequence shown here is derived from an EMBL/GenBank/DDBJ whole genome shotgun (WGS) entry which is preliminary data.</text>
</comment>
<reference evidence="2" key="1">
    <citation type="submission" date="2021-11" db="EMBL/GenBank/DDBJ databases">
        <authorList>
            <person name="Rodrigo-Torres L."/>
            <person name="Arahal R. D."/>
            <person name="Lucena T."/>
        </authorList>
    </citation>
    <scope>NUCLEOTIDE SEQUENCE</scope>
    <source>
        <strain evidence="2">CECT 7928</strain>
    </source>
</reference>
<sequence length="236" mass="26832">MSQIDADALTAQVVAEYLKDNPDFFLHRQELVEHLSIPNQERGSVSLVHVQMNRQRQRIEDLEEEITALMSLAADNDRTFHEFMDLQEQILKCNDLYSAIQRIENKAKCLNLEAYIRLINVDEPCYQISQAQYQKFANQNLNGKSAFLGRLRNCDRHCLLGEYAATAELGSYVVLPLARKQVLGLLIFGSEDGGHFQPNMDTLFLRHLALVFSHLVEALPWNSVGADHDQLSNSSS</sequence>
<evidence type="ECO:0000256" key="1">
    <source>
        <dbReference type="SAM" id="Coils"/>
    </source>
</evidence>
<dbReference type="PANTHER" id="PTHR38765">
    <property type="entry name" value="DUF484 DOMAIN-CONTAINING PROTEIN"/>
    <property type="match status" value="1"/>
</dbReference>
<dbReference type="RefSeq" id="WP_237363620.1">
    <property type="nucleotide sequence ID" value="NZ_CAKLDM010000003.1"/>
</dbReference>
<dbReference type="Pfam" id="PF04340">
    <property type="entry name" value="DUF484"/>
    <property type="match status" value="1"/>
</dbReference>
<dbReference type="InterPro" id="IPR007435">
    <property type="entry name" value="DUF484"/>
</dbReference>
<dbReference type="Gene3D" id="3.30.450.40">
    <property type="match status" value="1"/>
</dbReference>
<name>A0ABM9A8M3_9VIBR</name>
<proteinExistence type="predicted"/>
<dbReference type="EMBL" id="CAKLDM010000003">
    <property type="protein sequence ID" value="CAH0542637.1"/>
    <property type="molecule type" value="Genomic_DNA"/>
</dbReference>
<dbReference type="InterPro" id="IPR029016">
    <property type="entry name" value="GAF-like_dom_sf"/>
</dbReference>
<dbReference type="PANTHER" id="PTHR38765:SF1">
    <property type="entry name" value="DUF484 DOMAIN-CONTAINING PROTEIN"/>
    <property type="match status" value="1"/>
</dbReference>
<evidence type="ECO:0000313" key="3">
    <source>
        <dbReference type="Proteomes" id="UP000838748"/>
    </source>
</evidence>
<evidence type="ECO:0008006" key="4">
    <source>
        <dbReference type="Google" id="ProtNLM"/>
    </source>
</evidence>
<evidence type="ECO:0000313" key="2">
    <source>
        <dbReference type="EMBL" id="CAH0542637.1"/>
    </source>
</evidence>
<protein>
    <recommendedName>
        <fullName evidence="4">3',5'-cyclic-nucleotide phosphodiesterase</fullName>
    </recommendedName>
</protein>
<keyword evidence="3" id="KW-1185">Reference proteome</keyword>
<accession>A0ABM9A8M3</accession>
<dbReference type="Proteomes" id="UP000838748">
    <property type="component" value="Unassembled WGS sequence"/>
</dbReference>
<gene>
    <name evidence="2" type="ORF">VMF7928_04131</name>
</gene>
<feature type="coiled-coil region" evidence="1">
    <location>
        <begin position="45"/>
        <end position="113"/>
    </location>
</feature>
<keyword evidence="1" id="KW-0175">Coiled coil</keyword>
<organism evidence="2 3">
    <name type="scientific">Vibrio marisflavi CECT 7928</name>
    <dbReference type="NCBI Taxonomy" id="634439"/>
    <lineage>
        <taxon>Bacteria</taxon>
        <taxon>Pseudomonadati</taxon>
        <taxon>Pseudomonadota</taxon>
        <taxon>Gammaproteobacteria</taxon>
        <taxon>Vibrionales</taxon>
        <taxon>Vibrionaceae</taxon>
        <taxon>Vibrio</taxon>
    </lineage>
</organism>